<evidence type="ECO:0000256" key="1">
    <source>
        <dbReference type="ARBA" id="ARBA00022441"/>
    </source>
</evidence>
<dbReference type="InterPro" id="IPR015915">
    <property type="entry name" value="Kelch-typ_b-propeller"/>
</dbReference>
<keyword evidence="1" id="KW-0880">Kelch repeat</keyword>
<dbReference type="Gene3D" id="1.25.40.420">
    <property type="match status" value="1"/>
</dbReference>
<dbReference type="EMBL" id="CAAALY010254342">
    <property type="protein sequence ID" value="VEL37222.1"/>
    <property type="molecule type" value="Genomic_DNA"/>
</dbReference>
<dbReference type="PANTHER" id="PTHR24412">
    <property type="entry name" value="KELCH PROTEIN"/>
    <property type="match status" value="1"/>
</dbReference>
<dbReference type="InterPro" id="IPR006652">
    <property type="entry name" value="Kelch_1"/>
</dbReference>
<evidence type="ECO:0000313" key="5">
    <source>
        <dbReference type="EMBL" id="VEL37222.1"/>
    </source>
</evidence>
<accession>A0A3S5CU54</accession>
<dbReference type="AlphaFoldDB" id="A0A3S5CU54"/>
<protein>
    <recommendedName>
        <fullName evidence="4">BACK domain-containing protein</fullName>
    </recommendedName>
</protein>
<dbReference type="Pfam" id="PF07707">
    <property type="entry name" value="BACK"/>
    <property type="match status" value="1"/>
</dbReference>
<sequence>MMESSGPGFVSRPPSNQREESEEHQTDWILPEELLASYQMQWGLSGELFLIDKKQITQVNEYKLDSQSSFFRGIIRRKQMDVLQTSSGQYAKKDSHEEGRNQASLEGAHIALTPTPIKIRLTSYMALADLAFALHWCHIGKCYIVDIDTNKRKYENSVWICSQGSKVSYEFQEGQIRIKENGFNENIWETQNKALLQTDEIAIYRDQVKCNLKAALRVANLYGIAELRIKCHEYIRENCDLTSCWSLWRESKIYRATSEGKVDQVDPLASGIVSRFILENFSGLLRTAKKEDKGNERRGLKKLSEEELRSLLSSSYLNVKSEMEVVDAILMWAGSRKKRDRHSSLITRLFSDCIRFSQLMLTELDMLYRLPEIRQSRVRKSTSIQPEEVIGDKMLEGKETKQEDSEDEKNTRDSINAENKTVLRNLHLRTDIQDEGSDKKSCLATLRQTRRRLIRAKRNLRPLVIPNSLKLAGKQPSNLKNGCYRTQTADQTKRVDERSQIGQPANRTDAGDDYRRHEAGGLPQLQHLYLHDWQSWEPGNREHRCREQSACTARGNGHDDDSADFYVADEMRVPATRRLAENTGYVPIHTDARLPHEAIFVFGGWEEGRPCRRIHMLDDKRLAWISFGSVEKDCQKATETIAPASGVAPIELPYALMSFGLALASQRHVYIAGGETIHSPASHQVIHLDLDEASEYMRTGLFSPQEVPRRLAGSIWRRVATMHEGRRDLALVVVTLEDGEEALLAIGGDSSRLVLNTVECLCLSPERRGGWVSVACMQVPRGAPAAEELGGQVYVCGGYIESRMEVLTNSCEAYCPRTDQWTMIQPMAETRYYAQAVVVAGALFVLGGGGEGGLATEPDHEESHSHRLRRRELTDRRRNRLAALEGYSSTVERYDPERGVWELMPSMSERADFAACLLGEEIVCLGGGDEAICTSEVECWRPWTRDNLAGEGDQLQQSLLSERRNEESPEINMPLWLAGNQSQGESDGGHLPQTPFGGSTWRRGVNLPKPIWGHRGITVR</sequence>
<dbReference type="Proteomes" id="UP000784294">
    <property type="component" value="Unassembled WGS sequence"/>
</dbReference>
<keyword evidence="2" id="KW-0677">Repeat</keyword>
<name>A0A3S5CU54_9PLAT</name>
<dbReference type="SMART" id="SM00612">
    <property type="entry name" value="Kelch"/>
    <property type="match status" value="3"/>
</dbReference>
<dbReference type="Gene3D" id="2.120.10.80">
    <property type="entry name" value="Kelch-type beta propeller"/>
    <property type="match status" value="2"/>
</dbReference>
<feature type="region of interest" description="Disordered" evidence="3">
    <location>
        <begin position="980"/>
        <end position="1002"/>
    </location>
</feature>
<dbReference type="PANTHER" id="PTHR24412:SF441">
    <property type="entry name" value="KELCH-LIKE PROTEIN 28"/>
    <property type="match status" value="1"/>
</dbReference>
<reference evidence="5" key="1">
    <citation type="submission" date="2018-11" db="EMBL/GenBank/DDBJ databases">
        <authorList>
            <consortium name="Pathogen Informatics"/>
        </authorList>
    </citation>
    <scope>NUCLEOTIDE SEQUENCE</scope>
</reference>
<feature type="region of interest" description="Disordered" evidence="3">
    <location>
        <begin position="1"/>
        <end position="26"/>
    </location>
</feature>
<feature type="domain" description="BACK" evidence="4">
    <location>
        <begin position="215"/>
        <end position="369"/>
    </location>
</feature>
<dbReference type="Pfam" id="PF01344">
    <property type="entry name" value="Kelch_1"/>
    <property type="match status" value="2"/>
</dbReference>
<comment type="caution">
    <text evidence="5">The sequence shown here is derived from an EMBL/GenBank/DDBJ whole genome shotgun (WGS) entry which is preliminary data.</text>
</comment>
<evidence type="ECO:0000256" key="2">
    <source>
        <dbReference type="ARBA" id="ARBA00022737"/>
    </source>
</evidence>
<proteinExistence type="predicted"/>
<dbReference type="SMART" id="SM00875">
    <property type="entry name" value="BACK"/>
    <property type="match status" value="1"/>
</dbReference>
<evidence type="ECO:0000259" key="4">
    <source>
        <dbReference type="SMART" id="SM00875"/>
    </source>
</evidence>
<dbReference type="InterPro" id="IPR011705">
    <property type="entry name" value="BACK"/>
</dbReference>
<keyword evidence="6" id="KW-1185">Reference proteome</keyword>
<gene>
    <name evidence="5" type="ORF">PXEA_LOCUS30662</name>
</gene>
<evidence type="ECO:0000256" key="3">
    <source>
        <dbReference type="SAM" id="MobiDB-lite"/>
    </source>
</evidence>
<dbReference type="OrthoDB" id="191037at2759"/>
<dbReference type="SUPFAM" id="SSF117281">
    <property type="entry name" value="Kelch motif"/>
    <property type="match status" value="1"/>
</dbReference>
<feature type="compositionally biased region" description="Basic and acidic residues" evidence="3">
    <location>
        <begin position="17"/>
        <end position="26"/>
    </location>
</feature>
<organism evidence="5 6">
    <name type="scientific">Protopolystoma xenopodis</name>
    <dbReference type="NCBI Taxonomy" id="117903"/>
    <lineage>
        <taxon>Eukaryota</taxon>
        <taxon>Metazoa</taxon>
        <taxon>Spiralia</taxon>
        <taxon>Lophotrochozoa</taxon>
        <taxon>Platyhelminthes</taxon>
        <taxon>Monogenea</taxon>
        <taxon>Polyopisthocotylea</taxon>
        <taxon>Polystomatidea</taxon>
        <taxon>Polystomatidae</taxon>
        <taxon>Protopolystoma</taxon>
    </lineage>
</organism>
<evidence type="ECO:0000313" key="6">
    <source>
        <dbReference type="Proteomes" id="UP000784294"/>
    </source>
</evidence>
<feature type="region of interest" description="Disordered" evidence="3">
    <location>
        <begin position="476"/>
        <end position="516"/>
    </location>
</feature>
<feature type="compositionally biased region" description="Polar residues" evidence="3">
    <location>
        <begin position="476"/>
        <end position="490"/>
    </location>
</feature>
<feature type="compositionally biased region" description="Basic and acidic residues" evidence="3">
    <location>
        <begin position="390"/>
        <end position="412"/>
    </location>
</feature>
<feature type="region of interest" description="Disordered" evidence="3">
    <location>
        <begin position="381"/>
        <end position="418"/>
    </location>
</feature>